<gene>
    <name evidence="2" type="ORF">FHS60_001791</name>
</gene>
<name>A0A7W5UXD9_9BACT</name>
<reference evidence="2 3" key="1">
    <citation type="submission" date="2020-08" db="EMBL/GenBank/DDBJ databases">
        <title>Genomic Encyclopedia of Type Strains, Phase IV (KMG-IV): sequencing the most valuable type-strain genomes for metagenomic binning, comparative biology and taxonomic classification.</title>
        <authorList>
            <person name="Goeker M."/>
        </authorList>
    </citation>
    <scope>NUCLEOTIDE SEQUENCE [LARGE SCALE GENOMIC DNA]</scope>
    <source>
        <strain evidence="2 3">DSM 22548</strain>
    </source>
</reference>
<sequence>MSKKEMALNASQTNLEKSLVVRSLEFLVALYSWALGEDISVKQMLHLLNVQLAVFALLVPVCAHPLYYVVALAWLATAWHGCKHALSNLLNED</sequence>
<comment type="caution">
    <text evidence="2">The sequence shown here is derived from an EMBL/GenBank/DDBJ whole genome shotgun (WGS) entry which is preliminary data.</text>
</comment>
<proteinExistence type="predicted"/>
<accession>A0A7W5UXD9</accession>
<dbReference type="RefSeq" id="WP_183697581.1">
    <property type="nucleotide sequence ID" value="NZ_JACICA010000010.1"/>
</dbReference>
<dbReference type="EMBL" id="JACICA010000010">
    <property type="protein sequence ID" value="MBB3703309.1"/>
    <property type="molecule type" value="Genomic_DNA"/>
</dbReference>
<dbReference type="AlphaFoldDB" id="A0A7W5UXD9"/>
<protein>
    <submittedName>
        <fullName evidence="2">Uncharacterized protein</fullName>
    </submittedName>
</protein>
<evidence type="ECO:0000256" key="1">
    <source>
        <dbReference type="SAM" id="Phobius"/>
    </source>
</evidence>
<organism evidence="2 3">
    <name type="scientific">Alloprevotella rava</name>
    <dbReference type="NCBI Taxonomy" id="671218"/>
    <lineage>
        <taxon>Bacteria</taxon>
        <taxon>Pseudomonadati</taxon>
        <taxon>Bacteroidota</taxon>
        <taxon>Bacteroidia</taxon>
        <taxon>Bacteroidales</taxon>
        <taxon>Prevotellaceae</taxon>
        <taxon>Alloprevotella</taxon>
    </lineage>
</organism>
<dbReference type="Proteomes" id="UP000541425">
    <property type="component" value="Unassembled WGS sequence"/>
</dbReference>
<evidence type="ECO:0000313" key="2">
    <source>
        <dbReference type="EMBL" id="MBB3703309.1"/>
    </source>
</evidence>
<keyword evidence="1" id="KW-0812">Transmembrane</keyword>
<keyword evidence="1" id="KW-0472">Membrane</keyword>
<keyword evidence="1" id="KW-1133">Transmembrane helix</keyword>
<evidence type="ECO:0000313" key="3">
    <source>
        <dbReference type="Proteomes" id="UP000541425"/>
    </source>
</evidence>
<feature type="transmembrane region" description="Helical" evidence="1">
    <location>
        <begin position="52"/>
        <end position="76"/>
    </location>
</feature>